<evidence type="ECO:0000313" key="2">
    <source>
        <dbReference type="EMBL" id="EAY25664.1"/>
    </source>
</evidence>
<keyword evidence="3" id="KW-1185">Reference proteome</keyword>
<dbReference type="Proteomes" id="UP000004095">
    <property type="component" value="Unassembled WGS sequence"/>
</dbReference>
<keyword evidence="1" id="KW-0472">Membrane</keyword>
<accession>A1ZVG6</accession>
<protein>
    <submittedName>
        <fullName evidence="2">Uncharacterized protein</fullName>
    </submittedName>
</protein>
<sequence length="56" mass="6678">MYHYLQNKHKTQAVVYQVLTGLLLLVFIIKNSFIYKVKDLKIWRGLRAKGKVKDKE</sequence>
<evidence type="ECO:0000256" key="1">
    <source>
        <dbReference type="SAM" id="Phobius"/>
    </source>
</evidence>
<dbReference type="EMBL" id="AAWS01000045">
    <property type="protein sequence ID" value="EAY25664.1"/>
    <property type="molecule type" value="Genomic_DNA"/>
</dbReference>
<organism evidence="2 3">
    <name type="scientific">Microscilla marina ATCC 23134</name>
    <dbReference type="NCBI Taxonomy" id="313606"/>
    <lineage>
        <taxon>Bacteria</taxon>
        <taxon>Pseudomonadati</taxon>
        <taxon>Bacteroidota</taxon>
        <taxon>Cytophagia</taxon>
        <taxon>Cytophagales</taxon>
        <taxon>Microscillaceae</taxon>
        <taxon>Microscilla</taxon>
    </lineage>
</organism>
<proteinExistence type="predicted"/>
<evidence type="ECO:0000313" key="3">
    <source>
        <dbReference type="Proteomes" id="UP000004095"/>
    </source>
</evidence>
<name>A1ZVG6_MICM2</name>
<keyword evidence="1" id="KW-1133">Transmembrane helix</keyword>
<comment type="caution">
    <text evidence="2">The sequence shown here is derived from an EMBL/GenBank/DDBJ whole genome shotgun (WGS) entry which is preliminary data.</text>
</comment>
<gene>
    <name evidence="2" type="ORF">M23134_07315</name>
</gene>
<dbReference type="AlphaFoldDB" id="A1ZVG6"/>
<feature type="transmembrane region" description="Helical" evidence="1">
    <location>
        <begin position="14"/>
        <end position="34"/>
    </location>
</feature>
<keyword evidence="1" id="KW-0812">Transmembrane</keyword>
<reference evidence="2 3" key="1">
    <citation type="submission" date="2007-01" db="EMBL/GenBank/DDBJ databases">
        <authorList>
            <person name="Haygood M."/>
            <person name="Podell S."/>
            <person name="Anderson C."/>
            <person name="Hopkinson B."/>
            <person name="Roe K."/>
            <person name="Barbeau K."/>
            <person name="Gaasterland T."/>
            <person name="Ferriera S."/>
            <person name="Johnson J."/>
            <person name="Kravitz S."/>
            <person name="Beeson K."/>
            <person name="Sutton G."/>
            <person name="Rogers Y.-H."/>
            <person name="Friedman R."/>
            <person name="Frazier M."/>
            <person name="Venter J.C."/>
        </authorList>
    </citation>
    <scope>NUCLEOTIDE SEQUENCE [LARGE SCALE GENOMIC DNA]</scope>
    <source>
        <strain evidence="2 3">ATCC 23134</strain>
    </source>
</reference>